<keyword evidence="2" id="KW-0547">Nucleotide-binding</keyword>
<evidence type="ECO:0000256" key="1">
    <source>
        <dbReference type="ARBA" id="ARBA00008959"/>
    </source>
</evidence>
<comment type="similarity">
    <text evidence="1">Belongs to the AAA ATPase family. RarA/MGS1/WRNIP1 subfamily.</text>
</comment>
<dbReference type="InterPro" id="IPR003959">
    <property type="entry name" value="ATPase_AAA_core"/>
</dbReference>
<dbReference type="Pfam" id="PF12002">
    <property type="entry name" value="MgsA_C"/>
    <property type="match status" value="1"/>
</dbReference>
<sequence>MDLFDLNNNEYEAKPLAEKMRASNLDDFIGQKHIVSPNSLLRRAISMDRLGSCIFWGPPGCGKTTLAHIIASTTNGNFVKLNAVQSGVADVKKAVEEARNSLKMYGKKTYLLLDECHRFNKTQSDSLLPSIEQGTIIFIGSTTENPYASMTPAIVSRCRVFEFKRLSEEEITGALKTALTSRKGLYQYKTDVSEDALKHIANMCGGDLRAAYNALELAVVTTQPQSDGTVRVTLEDAEQSIQRKALSYNEDVYYDLLSAFCKSLRGSDSDAALYYAFRLIEGGCDPILIFRRLIAHSSEDVGMADPQALVVATSALYAFERMGPPEGLIPLTNAIIYVCEAEKSNSVITAMGAARKAATEIRDDNIPPYLKDNSYGDAAAKAQSRRYKYPHDYGGYVKQQYLPDSLKDAEFYKPSDRGYEKTVRQIRVKKGME</sequence>
<dbReference type="GO" id="GO:0008047">
    <property type="term" value="F:enzyme activator activity"/>
    <property type="evidence" value="ECO:0007669"/>
    <property type="project" value="TreeGrafter"/>
</dbReference>
<dbReference type="InterPro" id="IPR027417">
    <property type="entry name" value="P-loop_NTPase"/>
</dbReference>
<dbReference type="Proteomes" id="UP000291269">
    <property type="component" value="Unassembled WGS sequence"/>
</dbReference>
<proteinExistence type="inferred from homology"/>
<evidence type="ECO:0000256" key="3">
    <source>
        <dbReference type="ARBA" id="ARBA00022840"/>
    </source>
</evidence>
<reference evidence="5 6" key="1">
    <citation type="journal article" date="2019" name="Gut">
        <title>Antibiotics-induced monodominance of a novel gut bacterial order.</title>
        <authorList>
            <person name="Hildebrand F."/>
            <person name="Moitinho-Silva L."/>
            <person name="Blasche S."/>
            <person name="Jahn M.T."/>
            <person name="Gossmann T.I."/>
            <person name="Heuerta-Cepas J."/>
            <person name="Hercog R."/>
            <person name="Luetge M."/>
            <person name="Bahram M."/>
            <person name="Pryszlak A."/>
            <person name="Alves R.J."/>
            <person name="Waszak S.M."/>
            <person name="Zhu A."/>
            <person name="Ye L."/>
            <person name="Costea P.I."/>
            <person name="Aalvink S."/>
            <person name="Belzer C."/>
            <person name="Forslund S.K."/>
            <person name="Sunagawa S."/>
            <person name="Hentschel U."/>
            <person name="Merten C."/>
            <person name="Patil K.R."/>
            <person name="Benes V."/>
            <person name="Bork P."/>
        </authorList>
    </citation>
    <scope>NUCLEOTIDE SEQUENCE [LARGE SCALE GENOMIC DNA]</scope>
    <source>
        <strain evidence="5 6">HDS1380</strain>
    </source>
</reference>
<dbReference type="InterPro" id="IPR021886">
    <property type="entry name" value="MgsA_C"/>
</dbReference>
<dbReference type="InterPro" id="IPR032423">
    <property type="entry name" value="AAA_assoc_2"/>
</dbReference>
<dbReference type="Gene3D" id="1.10.8.60">
    <property type="match status" value="1"/>
</dbReference>
<comment type="caution">
    <text evidence="5">The sequence shown here is derived from an EMBL/GenBank/DDBJ whole genome shotgun (WGS) entry which is preliminary data.</text>
</comment>
<dbReference type="CDD" id="cd18139">
    <property type="entry name" value="HLD_clamp_RarA"/>
    <property type="match status" value="1"/>
</dbReference>
<evidence type="ECO:0000256" key="2">
    <source>
        <dbReference type="ARBA" id="ARBA00022741"/>
    </source>
</evidence>
<evidence type="ECO:0000313" key="5">
    <source>
        <dbReference type="EMBL" id="RXZ58086.1"/>
    </source>
</evidence>
<feature type="domain" description="AAA+ ATPase" evidence="4">
    <location>
        <begin position="49"/>
        <end position="166"/>
    </location>
</feature>
<name>A0A4Q2K916_9FIRM</name>
<dbReference type="FunFam" id="3.40.50.300:FF:000137">
    <property type="entry name" value="Replication-associated recombination protein A"/>
    <property type="match status" value="1"/>
</dbReference>
<dbReference type="Gene3D" id="3.40.50.300">
    <property type="entry name" value="P-loop containing nucleotide triphosphate hydrolases"/>
    <property type="match status" value="1"/>
</dbReference>
<dbReference type="EMBL" id="SDOZ01000004">
    <property type="protein sequence ID" value="RXZ58086.1"/>
    <property type="molecule type" value="Genomic_DNA"/>
</dbReference>
<dbReference type="PANTHER" id="PTHR13779">
    <property type="entry name" value="WERNER HELICASE-INTERACTING PROTEIN 1 FAMILY MEMBER"/>
    <property type="match status" value="1"/>
</dbReference>
<evidence type="ECO:0000259" key="4">
    <source>
        <dbReference type="SMART" id="SM00382"/>
    </source>
</evidence>
<dbReference type="AlphaFoldDB" id="A0A4Q2K916"/>
<dbReference type="OrthoDB" id="9778364at2"/>
<gene>
    <name evidence="5" type="ORF">ESZ91_10545</name>
</gene>
<dbReference type="SMART" id="SM00382">
    <property type="entry name" value="AAA"/>
    <property type="match status" value="1"/>
</dbReference>
<dbReference type="GO" id="GO:0003677">
    <property type="term" value="F:DNA binding"/>
    <property type="evidence" value="ECO:0007669"/>
    <property type="project" value="InterPro"/>
</dbReference>
<dbReference type="InterPro" id="IPR003593">
    <property type="entry name" value="AAA+_ATPase"/>
</dbReference>
<dbReference type="CDD" id="cd00009">
    <property type="entry name" value="AAA"/>
    <property type="match status" value="1"/>
</dbReference>
<protein>
    <submittedName>
        <fullName evidence="5">Replication-associated recombination protein A</fullName>
    </submittedName>
</protein>
<dbReference type="GO" id="GO:0017116">
    <property type="term" value="F:single-stranded DNA helicase activity"/>
    <property type="evidence" value="ECO:0007669"/>
    <property type="project" value="TreeGrafter"/>
</dbReference>
<dbReference type="Gene3D" id="1.10.3710.10">
    <property type="entry name" value="DNA polymerase III clamp loader subunits, C-terminal domain"/>
    <property type="match status" value="1"/>
</dbReference>
<organism evidence="5 6">
    <name type="scientific">Candidatus Borkfalkia ceftriaxoniphila</name>
    <dbReference type="NCBI Taxonomy" id="2508949"/>
    <lineage>
        <taxon>Bacteria</taxon>
        <taxon>Bacillati</taxon>
        <taxon>Bacillota</taxon>
        <taxon>Clostridia</taxon>
        <taxon>Christensenellales</taxon>
        <taxon>Christensenellaceae</taxon>
        <taxon>Candidatus Borkfalkia</taxon>
    </lineage>
</organism>
<dbReference type="Pfam" id="PF00004">
    <property type="entry name" value="AAA"/>
    <property type="match status" value="1"/>
</dbReference>
<dbReference type="InterPro" id="IPR008921">
    <property type="entry name" value="DNA_pol3_clamp-load_cplx_C"/>
</dbReference>
<dbReference type="GO" id="GO:0006261">
    <property type="term" value="P:DNA-templated DNA replication"/>
    <property type="evidence" value="ECO:0007669"/>
    <property type="project" value="TreeGrafter"/>
</dbReference>
<dbReference type="Gene3D" id="1.20.272.10">
    <property type="match status" value="1"/>
</dbReference>
<keyword evidence="3" id="KW-0067">ATP-binding</keyword>
<dbReference type="PANTHER" id="PTHR13779:SF7">
    <property type="entry name" value="ATPASE WRNIP1"/>
    <property type="match status" value="1"/>
</dbReference>
<dbReference type="SUPFAM" id="SSF48019">
    <property type="entry name" value="post-AAA+ oligomerization domain-like"/>
    <property type="match status" value="1"/>
</dbReference>
<dbReference type="GO" id="GO:0000731">
    <property type="term" value="P:DNA synthesis involved in DNA repair"/>
    <property type="evidence" value="ECO:0007669"/>
    <property type="project" value="TreeGrafter"/>
</dbReference>
<keyword evidence="6" id="KW-1185">Reference proteome</keyword>
<dbReference type="SUPFAM" id="SSF52540">
    <property type="entry name" value="P-loop containing nucleoside triphosphate hydrolases"/>
    <property type="match status" value="1"/>
</dbReference>
<dbReference type="GO" id="GO:0005524">
    <property type="term" value="F:ATP binding"/>
    <property type="evidence" value="ECO:0007669"/>
    <property type="project" value="UniProtKB-KW"/>
</dbReference>
<accession>A0A4Q2K916</accession>
<evidence type="ECO:0000313" key="6">
    <source>
        <dbReference type="Proteomes" id="UP000291269"/>
    </source>
</evidence>
<dbReference type="GO" id="GO:0016887">
    <property type="term" value="F:ATP hydrolysis activity"/>
    <property type="evidence" value="ECO:0007669"/>
    <property type="project" value="InterPro"/>
</dbReference>
<dbReference type="Pfam" id="PF16193">
    <property type="entry name" value="AAA_assoc_2"/>
    <property type="match status" value="1"/>
</dbReference>
<dbReference type="RefSeq" id="WP_129227053.1">
    <property type="nucleotide sequence ID" value="NZ_SDOZ01000004.1"/>
</dbReference>
<dbReference type="InterPro" id="IPR051314">
    <property type="entry name" value="AAA_ATPase_RarA/MGS1/WRNIP1"/>
</dbReference>